<keyword evidence="4" id="KW-1185">Reference proteome</keyword>
<evidence type="ECO:0000259" key="1">
    <source>
        <dbReference type="PROSITE" id="PS00125"/>
    </source>
</evidence>
<dbReference type="InterPro" id="IPR006186">
    <property type="entry name" value="Ser/Thr-sp_prot-phosphatase"/>
</dbReference>
<evidence type="ECO:0000313" key="4">
    <source>
        <dbReference type="Proteomes" id="UP000266744"/>
    </source>
</evidence>
<evidence type="ECO:0000313" key="2">
    <source>
        <dbReference type="EMBL" id="ANI29462.1"/>
    </source>
</evidence>
<dbReference type="SUPFAM" id="SSF56300">
    <property type="entry name" value="Metallo-dependent phosphatases"/>
    <property type="match status" value="1"/>
</dbReference>
<dbReference type="PROSITE" id="PS00125">
    <property type="entry name" value="SER_THR_PHOSPHATASE"/>
    <property type="match status" value="1"/>
</dbReference>
<dbReference type="EMBL" id="CP010029">
    <property type="protein sequence ID" value="ANI31948.1"/>
    <property type="molecule type" value="Genomic_DNA"/>
</dbReference>
<dbReference type="Proteomes" id="UP000266744">
    <property type="component" value="Chromosome"/>
</dbReference>
<feature type="domain" description="Serine/threonine specific protein phosphatases" evidence="1">
    <location>
        <begin position="70"/>
        <end position="75"/>
    </location>
</feature>
<dbReference type="PANTHER" id="PTHR42850:SF10">
    <property type="entry name" value="SERINE_THREONINE-PROTEIN PHOSPHATASE 1"/>
    <property type="match status" value="1"/>
</dbReference>
<dbReference type="InterPro" id="IPR050126">
    <property type="entry name" value="Ap4A_hydrolase"/>
</dbReference>
<organism evidence="3 4">
    <name type="scientific">Yersinia entomophaga</name>
    <dbReference type="NCBI Taxonomy" id="935293"/>
    <lineage>
        <taxon>Bacteria</taxon>
        <taxon>Pseudomonadati</taxon>
        <taxon>Pseudomonadota</taxon>
        <taxon>Gammaproteobacteria</taxon>
        <taxon>Enterobacterales</taxon>
        <taxon>Yersiniaceae</taxon>
        <taxon>Yersinia</taxon>
    </lineage>
</organism>
<protein>
    <submittedName>
        <fullName evidence="3">Serine/threonine protein phosphatase</fullName>
    </submittedName>
</protein>
<sequence>MYQKINGADYRRIFVVGDIHGCLNKLDEKLLSVDFDESKDLLISVGDLIDRGSQNVECLDLITQPWFRAVRGNHEQMAIDALDGKYGMAECWVANGGMWFFCLDPDQKLLATSLINQAAALPLVIEVTTDSGKYVVAHADYPGNEYYYGKPVSEELVIWNRDRVGDAMDGLGAEITGAKQFIFGHTPMSKPSQFKNQFYIDTGAVFGRELTVIQIQGEQA</sequence>
<evidence type="ECO:0000313" key="3">
    <source>
        <dbReference type="EMBL" id="ANI31948.1"/>
    </source>
</evidence>
<name>A0ABM6BQP6_YERET</name>
<dbReference type="PANTHER" id="PTHR42850">
    <property type="entry name" value="METALLOPHOSPHOESTERASE"/>
    <property type="match status" value="1"/>
</dbReference>
<dbReference type="InterPro" id="IPR029052">
    <property type="entry name" value="Metallo-depent_PP-like"/>
</dbReference>
<reference evidence="3 4" key="1">
    <citation type="journal article" date="2016" name="Toxins">
        <title>The Draft Genome Sequence of the Yersinia entomophaga Entomopathogenic Type Strain MH96T.</title>
        <authorList>
            <person name="Hurst M.R."/>
            <person name="Beattie A."/>
            <person name="Altermann E."/>
            <person name="Moraga R.M."/>
            <person name="Harper L.A."/>
            <person name="Calder J."/>
            <person name="Laugraud A."/>
        </authorList>
    </citation>
    <scope>NUCLEOTIDE SEQUENCE [LARGE SCALE GENOMIC DNA]</scope>
    <source>
        <strain evidence="3 4">MH96</strain>
    </source>
</reference>
<gene>
    <name evidence="2" type="ORF">PL78_06355</name>
    <name evidence="3" type="ORF">PL78_19235</name>
</gene>
<dbReference type="RefSeq" id="WP_064518293.1">
    <property type="nucleotide sequence ID" value="NZ_CP010029.1"/>
</dbReference>
<dbReference type="InterPro" id="IPR004843">
    <property type="entry name" value="Calcineurin-like_PHP"/>
</dbReference>
<dbReference type="EMBL" id="CP010029">
    <property type="protein sequence ID" value="ANI29462.1"/>
    <property type="molecule type" value="Genomic_DNA"/>
</dbReference>
<accession>A0ABM6BQP6</accession>
<proteinExistence type="predicted"/>
<dbReference type="Gene3D" id="3.60.21.10">
    <property type="match status" value="1"/>
</dbReference>
<dbReference type="Pfam" id="PF00149">
    <property type="entry name" value="Metallophos"/>
    <property type="match status" value="1"/>
</dbReference>